<dbReference type="GO" id="GO:0015562">
    <property type="term" value="F:efflux transmembrane transporter activity"/>
    <property type="evidence" value="ECO:0007669"/>
    <property type="project" value="InterPro"/>
</dbReference>
<dbReference type="InterPro" id="IPR003423">
    <property type="entry name" value="OMP_efflux"/>
</dbReference>
<keyword evidence="10" id="KW-1185">Reference proteome</keyword>
<accession>A0A0S2KNN6</accession>
<comment type="subcellular location">
    <subcellularLocation>
        <location evidence="1">Cell outer membrane</location>
    </subcellularLocation>
</comment>
<dbReference type="KEGG" id="peo:AS203_07770"/>
<protein>
    <submittedName>
        <fullName evidence="9">Transporter</fullName>
    </submittedName>
</protein>
<evidence type="ECO:0000256" key="4">
    <source>
        <dbReference type="ARBA" id="ARBA00022452"/>
    </source>
</evidence>
<comment type="similarity">
    <text evidence="2">Belongs to the outer membrane factor (OMF) (TC 1.B.17) family.</text>
</comment>
<dbReference type="SUPFAM" id="SSF56954">
    <property type="entry name" value="Outer membrane efflux proteins (OEP)"/>
    <property type="match status" value="1"/>
</dbReference>
<dbReference type="GO" id="GO:0009279">
    <property type="term" value="C:cell outer membrane"/>
    <property type="evidence" value="ECO:0007669"/>
    <property type="project" value="UniProtKB-SubCell"/>
</dbReference>
<dbReference type="STRING" id="76123.AS203_07770"/>
<evidence type="ECO:0000313" key="10">
    <source>
        <dbReference type="Proteomes" id="UP000056252"/>
    </source>
</evidence>
<dbReference type="Gene3D" id="1.20.1600.10">
    <property type="entry name" value="Outer membrane efflux proteins (OEP)"/>
    <property type="match status" value="1"/>
</dbReference>
<dbReference type="PANTHER" id="PTHR30026">
    <property type="entry name" value="OUTER MEMBRANE PROTEIN TOLC"/>
    <property type="match status" value="1"/>
</dbReference>
<keyword evidence="5" id="KW-0812">Transmembrane</keyword>
<keyword evidence="8" id="KW-0732">Signal</keyword>
<evidence type="ECO:0000256" key="6">
    <source>
        <dbReference type="ARBA" id="ARBA00023136"/>
    </source>
</evidence>
<evidence type="ECO:0000256" key="1">
    <source>
        <dbReference type="ARBA" id="ARBA00004442"/>
    </source>
</evidence>
<feature type="signal peptide" evidence="8">
    <location>
        <begin position="1"/>
        <end position="23"/>
    </location>
</feature>
<evidence type="ECO:0000256" key="8">
    <source>
        <dbReference type="SAM" id="SignalP"/>
    </source>
</evidence>
<dbReference type="PANTHER" id="PTHR30026:SF20">
    <property type="entry name" value="OUTER MEMBRANE PROTEIN TOLC"/>
    <property type="match status" value="1"/>
</dbReference>
<dbReference type="Pfam" id="PF02321">
    <property type="entry name" value="OEP"/>
    <property type="match status" value="2"/>
</dbReference>
<evidence type="ECO:0000256" key="7">
    <source>
        <dbReference type="ARBA" id="ARBA00023237"/>
    </source>
</evidence>
<dbReference type="GO" id="GO:0015288">
    <property type="term" value="F:porin activity"/>
    <property type="evidence" value="ECO:0007669"/>
    <property type="project" value="TreeGrafter"/>
</dbReference>
<reference evidence="10" key="1">
    <citation type="submission" date="2015-11" db="EMBL/GenBank/DDBJ databases">
        <authorList>
            <person name="Holder M.E."/>
            <person name="Ajami N.J."/>
            <person name="Petrosino J.F."/>
        </authorList>
    </citation>
    <scope>NUCLEOTIDE SEQUENCE [LARGE SCALE GENOMIC DNA]</scope>
    <source>
        <strain evidence="10">F0113</strain>
    </source>
</reference>
<dbReference type="RefSeq" id="WP_025066571.1">
    <property type="nucleotide sequence ID" value="NZ_CP013195.1"/>
</dbReference>
<name>A0A0S2KNN6_9BACT</name>
<evidence type="ECO:0000313" key="9">
    <source>
        <dbReference type="EMBL" id="ALO49926.1"/>
    </source>
</evidence>
<evidence type="ECO:0000256" key="3">
    <source>
        <dbReference type="ARBA" id="ARBA00022448"/>
    </source>
</evidence>
<dbReference type="eggNOG" id="COG1538">
    <property type="taxonomic scope" value="Bacteria"/>
</dbReference>
<evidence type="ECO:0000256" key="2">
    <source>
        <dbReference type="ARBA" id="ARBA00007613"/>
    </source>
</evidence>
<keyword evidence="6" id="KW-0472">Membrane</keyword>
<dbReference type="GO" id="GO:1990281">
    <property type="term" value="C:efflux pump complex"/>
    <property type="evidence" value="ECO:0007669"/>
    <property type="project" value="TreeGrafter"/>
</dbReference>
<sequence>MKKSRITALAGLVLAVFPTTSQAKQWTLKDCIQYAMQNNITIQKNRLSKLSAEEDVLQSRAALLPSLNASTSQSVTYRPWPETGSSTVAGGYVQSSIDKVYYNGSYSVSANWTVWNGNQNRNTIKRNQLLANQAALDSAVTANSVQEQIAQLYVQILYSTDAIAVNRQSLETSRKNEERGREMLAVGKMSKADLAQLTAQRAQDEYNIVAAESNLRNYKRQLKQLLQITDDEAFDVVIPTTTDEMALQPIPALNSVYLAALEQRPEIRNGKLAIESSNLNIKIAKAQGLPTISMNAGVGTNTTSMSNNAWGTQLKTNFDVMGGVTVSVPIFDNRSKKTAVNKAIIQRQNNMLDLRDKQTQLYSNIENYWLEATTNQNKFRSSQVSVASAQESYDLLSEQFRLGLKNIVELMTGKTNLLTAQQNKLQSKYLTILNIDLLNFYQTGELK</sequence>
<feature type="chain" id="PRO_5006601990" evidence="8">
    <location>
        <begin position="24"/>
        <end position="447"/>
    </location>
</feature>
<dbReference type="AlphaFoldDB" id="A0A0S2KNN6"/>
<dbReference type="InterPro" id="IPR051906">
    <property type="entry name" value="TolC-like"/>
</dbReference>
<keyword evidence="4" id="KW-1134">Transmembrane beta strand</keyword>
<dbReference type="Proteomes" id="UP000056252">
    <property type="component" value="Chromosome"/>
</dbReference>
<evidence type="ECO:0000256" key="5">
    <source>
        <dbReference type="ARBA" id="ARBA00022692"/>
    </source>
</evidence>
<proteinExistence type="inferred from homology"/>
<dbReference type="EMBL" id="CP013195">
    <property type="protein sequence ID" value="ALO49926.1"/>
    <property type="molecule type" value="Genomic_DNA"/>
</dbReference>
<keyword evidence="3" id="KW-0813">Transport</keyword>
<dbReference type="OrthoDB" id="9811587at2"/>
<organism evidence="9 10">
    <name type="scientific">Hoylesella enoeca</name>
    <dbReference type="NCBI Taxonomy" id="76123"/>
    <lineage>
        <taxon>Bacteria</taxon>
        <taxon>Pseudomonadati</taxon>
        <taxon>Bacteroidota</taxon>
        <taxon>Bacteroidia</taxon>
        <taxon>Bacteroidales</taxon>
        <taxon>Prevotellaceae</taxon>
        <taxon>Hoylesella</taxon>
    </lineage>
</organism>
<keyword evidence="7" id="KW-0998">Cell outer membrane</keyword>
<gene>
    <name evidence="9" type="ORF">AS203_07770</name>
</gene>